<feature type="binding site" evidence="8">
    <location>
        <position position="137"/>
    </location>
    <ligand>
        <name>Zn(2+)</name>
        <dbReference type="ChEBI" id="CHEBI:29105"/>
        <note>catalytic</note>
    </ligand>
</feature>
<dbReference type="InterPro" id="IPR011990">
    <property type="entry name" value="TPR-like_helical_dom_sf"/>
</dbReference>
<dbReference type="InterPro" id="IPR030873">
    <property type="entry name" value="Protease_BepA"/>
</dbReference>
<keyword evidence="5 8" id="KW-0378">Hydrolase</keyword>
<comment type="cofactor">
    <cofactor evidence="8">
        <name>Zn(2+)</name>
        <dbReference type="ChEBI" id="CHEBI:29105"/>
    </cofactor>
    <text evidence="8">Binds 1 zinc ion per subunit.</text>
</comment>
<dbReference type="Proteomes" id="UP000199657">
    <property type="component" value="Unassembled WGS sequence"/>
</dbReference>
<reference evidence="11 12" key="1">
    <citation type="submission" date="2016-10" db="EMBL/GenBank/DDBJ databases">
        <authorList>
            <person name="de Groot N.N."/>
        </authorList>
    </citation>
    <scope>NUCLEOTIDE SEQUENCE [LARGE SCALE GENOMIC DNA]</scope>
    <source>
        <strain evidence="11 12">CGMCC 1.6291</strain>
    </source>
</reference>
<dbReference type="HAMAP" id="MF_00997">
    <property type="entry name" value="Protease_BepA"/>
    <property type="match status" value="1"/>
</dbReference>
<comment type="subcellular location">
    <subcellularLocation>
        <location evidence="8">Periplasm</location>
    </subcellularLocation>
</comment>
<evidence type="ECO:0000256" key="7">
    <source>
        <dbReference type="ARBA" id="ARBA00023049"/>
    </source>
</evidence>
<dbReference type="InterPro" id="IPR051156">
    <property type="entry name" value="Mito/Outer_Membr_Metalloprot"/>
</dbReference>
<feature type="domain" description="Peptidase M48" evidence="10">
    <location>
        <begin position="70"/>
        <end position="256"/>
    </location>
</feature>
<keyword evidence="7 8" id="KW-0482">Metalloprotease</keyword>
<proteinExistence type="inferred from homology"/>
<evidence type="ECO:0000256" key="1">
    <source>
        <dbReference type="ARBA" id="ARBA00022670"/>
    </source>
</evidence>
<dbReference type="GO" id="GO:0042597">
    <property type="term" value="C:periplasmic space"/>
    <property type="evidence" value="ECO:0007669"/>
    <property type="project" value="UniProtKB-SubCell"/>
</dbReference>
<dbReference type="GO" id="GO:0008270">
    <property type="term" value="F:zinc ion binding"/>
    <property type="evidence" value="ECO:0007669"/>
    <property type="project" value="UniProtKB-UniRule"/>
</dbReference>
<dbReference type="AlphaFoldDB" id="A0A1H8U1E4"/>
<dbReference type="EMBL" id="FOEG01000005">
    <property type="protein sequence ID" value="SEO97069.1"/>
    <property type="molecule type" value="Genomic_DNA"/>
</dbReference>
<dbReference type="SUPFAM" id="SSF48452">
    <property type="entry name" value="TPR-like"/>
    <property type="match status" value="1"/>
</dbReference>
<feature type="active site" description="Proton donor" evidence="8">
    <location>
        <position position="202"/>
    </location>
</feature>
<feature type="active site" evidence="8">
    <location>
        <position position="134"/>
    </location>
</feature>
<dbReference type="GO" id="GO:0016020">
    <property type="term" value="C:membrane"/>
    <property type="evidence" value="ECO:0007669"/>
    <property type="project" value="InterPro"/>
</dbReference>
<feature type="region of interest" description="Disordered" evidence="9">
    <location>
        <begin position="234"/>
        <end position="267"/>
    </location>
</feature>
<evidence type="ECO:0000256" key="6">
    <source>
        <dbReference type="ARBA" id="ARBA00022833"/>
    </source>
</evidence>
<keyword evidence="1 8" id="KW-0645">Protease</keyword>
<dbReference type="OrthoDB" id="9810445at2"/>
<dbReference type="RefSeq" id="WP_139209207.1">
    <property type="nucleotide sequence ID" value="NZ_FOEG01000005.1"/>
</dbReference>
<evidence type="ECO:0000256" key="4">
    <source>
        <dbReference type="ARBA" id="ARBA00022764"/>
    </source>
</evidence>
<keyword evidence="3 8" id="KW-0732">Signal</keyword>
<feature type="region of interest" description="Disordered" evidence="9">
    <location>
        <begin position="464"/>
        <end position="483"/>
    </location>
</feature>
<comment type="similarity">
    <text evidence="8">Belongs to the peptidase M48 family. BepA subfamily.</text>
</comment>
<dbReference type="InterPro" id="IPR001915">
    <property type="entry name" value="Peptidase_M48"/>
</dbReference>
<feature type="signal peptide" evidence="8">
    <location>
        <begin position="1"/>
        <end position="22"/>
    </location>
</feature>
<feature type="binding site" evidence="8">
    <location>
        <position position="198"/>
    </location>
    <ligand>
        <name>Zn(2+)</name>
        <dbReference type="ChEBI" id="CHEBI:29105"/>
        <note>catalytic</note>
    </ligand>
</feature>
<keyword evidence="2 8" id="KW-0479">Metal-binding</keyword>
<accession>A0A1H8U1E4</accession>
<dbReference type="CDD" id="cd07333">
    <property type="entry name" value="M48C_bepA_like"/>
    <property type="match status" value="1"/>
</dbReference>
<dbReference type="GO" id="GO:0051603">
    <property type="term" value="P:proteolysis involved in protein catabolic process"/>
    <property type="evidence" value="ECO:0007669"/>
    <property type="project" value="TreeGrafter"/>
</dbReference>
<keyword evidence="4 8" id="KW-0574">Periplasm</keyword>
<evidence type="ECO:0000256" key="8">
    <source>
        <dbReference type="HAMAP-Rule" id="MF_00997"/>
    </source>
</evidence>
<feature type="compositionally biased region" description="Basic and acidic residues" evidence="9">
    <location>
        <begin position="470"/>
        <end position="483"/>
    </location>
</feature>
<evidence type="ECO:0000256" key="2">
    <source>
        <dbReference type="ARBA" id="ARBA00022723"/>
    </source>
</evidence>
<protein>
    <recommendedName>
        <fullName evidence="8">Putative beta-barrel assembly-enhancing protease</fullName>
        <ecNumber evidence="8">3.4.-.-</ecNumber>
    </recommendedName>
</protein>
<sequence precursor="true">MPLHRVLILLLAILLAFPSAMAVAEDPLRLPDLGSPASETLSVAEERRMGQQLIRQVRLRVPMTDDPELREYIQDLGQRLVSHANTPDMTYEFFVVDSPAINAFAMPGGYIGINRGLIERTQSESELAAVMAHEIAHVSQRHIARRLDDSRGGGLQTLGIILAAILMGTQDADLGSAAAIGGMAGSIQEQLNYSRAHEREADNIGIRILADAGLDPEGMPRFFERLAEATRYQQRPPEFLSTHPVTESRIAESRSRARSYSNASPDESPTYGLIRARLLVQRANEPRDAIRHFQAELDNGADDDNRGFATRFGLALAKIEDEQFEEAREALETLMAEDSERTAYLVALARIHSRQDDLETALETLELGLDLFPGSYTLTLHNARILLRLDRPMDARQLVRRHIQRHGGDAHLHRLHAEAASAAGLSEEAGLAMGEHYYLSGNLPLALDQLDRVANASDADINHRSRAVSRRQDIQRELERERR</sequence>
<feature type="binding site" evidence="8">
    <location>
        <position position="133"/>
    </location>
    <ligand>
        <name>Zn(2+)</name>
        <dbReference type="ChEBI" id="CHEBI:29105"/>
        <note>catalytic</note>
    </ligand>
</feature>
<dbReference type="EC" id="3.4.-.-" evidence="8"/>
<gene>
    <name evidence="11" type="ORF">SAMN04488052_105107</name>
</gene>
<evidence type="ECO:0000313" key="11">
    <source>
        <dbReference type="EMBL" id="SEO97069.1"/>
    </source>
</evidence>
<dbReference type="PANTHER" id="PTHR22726">
    <property type="entry name" value="METALLOENDOPEPTIDASE OMA1"/>
    <property type="match status" value="1"/>
</dbReference>
<dbReference type="GO" id="GO:0004222">
    <property type="term" value="F:metalloendopeptidase activity"/>
    <property type="evidence" value="ECO:0007669"/>
    <property type="project" value="InterPro"/>
</dbReference>
<dbReference type="STRING" id="406100.SAMN04488052_105107"/>
<name>A0A1H8U1E4_9GAMM</name>
<feature type="chain" id="PRO_5011802306" description="Putative beta-barrel assembly-enhancing protease" evidence="8">
    <location>
        <begin position="23"/>
        <end position="483"/>
    </location>
</feature>
<keyword evidence="6 8" id="KW-0862">Zinc</keyword>
<dbReference type="Pfam" id="PF01435">
    <property type="entry name" value="Peptidase_M48"/>
    <property type="match status" value="1"/>
</dbReference>
<evidence type="ECO:0000256" key="9">
    <source>
        <dbReference type="SAM" id="MobiDB-lite"/>
    </source>
</evidence>
<dbReference type="Pfam" id="PF14559">
    <property type="entry name" value="TPR_19"/>
    <property type="match status" value="1"/>
</dbReference>
<keyword evidence="12" id="KW-1185">Reference proteome</keyword>
<dbReference type="Gene3D" id="3.30.2010.10">
    <property type="entry name" value="Metalloproteases ('zincins'), catalytic domain"/>
    <property type="match status" value="1"/>
</dbReference>
<dbReference type="Gene3D" id="1.25.40.10">
    <property type="entry name" value="Tetratricopeptide repeat domain"/>
    <property type="match status" value="1"/>
</dbReference>
<organism evidence="11 12">
    <name type="scientific">Aquisalimonas asiatica</name>
    <dbReference type="NCBI Taxonomy" id="406100"/>
    <lineage>
        <taxon>Bacteria</taxon>
        <taxon>Pseudomonadati</taxon>
        <taxon>Pseudomonadota</taxon>
        <taxon>Gammaproteobacteria</taxon>
        <taxon>Chromatiales</taxon>
        <taxon>Ectothiorhodospiraceae</taxon>
        <taxon>Aquisalimonas</taxon>
    </lineage>
</organism>
<dbReference type="PANTHER" id="PTHR22726:SF1">
    <property type="entry name" value="METALLOENDOPEPTIDASE OMA1, MITOCHONDRIAL"/>
    <property type="match status" value="1"/>
</dbReference>
<evidence type="ECO:0000313" key="12">
    <source>
        <dbReference type="Proteomes" id="UP000199657"/>
    </source>
</evidence>
<evidence type="ECO:0000256" key="5">
    <source>
        <dbReference type="ARBA" id="ARBA00022801"/>
    </source>
</evidence>
<evidence type="ECO:0000256" key="3">
    <source>
        <dbReference type="ARBA" id="ARBA00022729"/>
    </source>
</evidence>
<comment type="function">
    <text evidence="8">Functions as both a chaperone and a metalloprotease. Maintains the integrity of the outer membrane by promoting either the assembly or the elimination of outer membrane proteins, depending on their folding state.</text>
</comment>
<evidence type="ECO:0000259" key="10">
    <source>
        <dbReference type="Pfam" id="PF01435"/>
    </source>
</evidence>